<protein>
    <submittedName>
        <fullName evidence="1">Uncharacterized protein</fullName>
    </submittedName>
</protein>
<reference evidence="1" key="1">
    <citation type="submission" date="2016-04" db="EMBL/GenBank/DDBJ databases">
        <authorList>
            <person name="Evans L.H."/>
            <person name="Alamgir A."/>
            <person name="Owens N."/>
            <person name="Weber N.D."/>
            <person name="Virtaneva K."/>
            <person name="Barbian K."/>
            <person name="Babar A."/>
            <person name="Rosenke K."/>
        </authorList>
    </citation>
    <scope>NUCLEOTIDE SEQUENCE</scope>
    <source>
        <strain evidence="1">86-2</strain>
    </source>
</reference>
<organism evidence="1">
    <name type="scientific">uncultured Dysgonomonas sp</name>
    <dbReference type="NCBI Taxonomy" id="206096"/>
    <lineage>
        <taxon>Bacteria</taxon>
        <taxon>Pseudomonadati</taxon>
        <taxon>Bacteroidota</taxon>
        <taxon>Bacteroidia</taxon>
        <taxon>Bacteroidales</taxon>
        <taxon>Dysgonomonadaceae</taxon>
        <taxon>Dysgonomonas</taxon>
        <taxon>environmental samples</taxon>
    </lineage>
</organism>
<evidence type="ECO:0000313" key="1">
    <source>
        <dbReference type="EMBL" id="SBW06403.1"/>
    </source>
</evidence>
<proteinExistence type="predicted"/>
<sequence>MKIPCLVPPFHLLKESYRYPDLESLKKYDRECTPEALRRMIEVHHPFLLRSIIEEILAQ</sequence>
<accession>A0A212K3Y1</accession>
<gene>
    <name evidence="1" type="ORF">KL86DYS2_12967</name>
</gene>
<dbReference type="EMBL" id="FLUL01000001">
    <property type="protein sequence ID" value="SBW06403.1"/>
    <property type="molecule type" value="Genomic_DNA"/>
</dbReference>
<name>A0A212K3Y1_9BACT</name>
<dbReference type="AlphaFoldDB" id="A0A212K3Y1"/>